<feature type="compositionally biased region" description="Basic and acidic residues" evidence="1">
    <location>
        <begin position="1"/>
        <end position="12"/>
    </location>
</feature>
<keyword evidence="3" id="KW-1185">Reference proteome</keyword>
<feature type="region of interest" description="Disordered" evidence="1">
    <location>
        <begin position="195"/>
        <end position="286"/>
    </location>
</feature>
<protein>
    <submittedName>
        <fullName evidence="2">Uncharacterized protein</fullName>
    </submittedName>
</protein>
<evidence type="ECO:0000256" key="1">
    <source>
        <dbReference type="SAM" id="MobiDB-lite"/>
    </source>
</evidence>
<feature type="region of interest" description="Disordered" evidence="1">
    <location>
        <begin position="1"/>
        <end position="156"/>
    </location>
</feature>
<feature type="compositionally biased region" description="Basic and acidic residues" evidence="1">
    <location>
        <begin position="147"/>
        <end position="156"/>
    </location>
</feature>
<sequence>MPSEDSKPVKQESEDDERSLSSMVLARRKNPTNAGTVTPKPRPKPAKVKKESSEDEDDSDEDFDGAVKPKKGSSQDRSKAAAKLKKEEEDDEKPIARRSSASKPAKKLKESSVKKQKKTEVVKGKGNAGTQQNGTKKEKKVYSLPGQKRDPPEERDPLRIFYETLYKQIPNSEMAQVWMMESGLLPKDKAQKVLDMKLKKKNQKFASPMKKGTPTTTTTSKKSSGATDTKKKPSPSPVSTSAKGKTAPSKVTAKDSNKKRKASSDSDNDSDDDFVVNVMSKRQRAS</sequence>
<feature type="compositionally biased region" description="Low complexity" evidence="1">
    <location>
        <begin position="210"/>
        <end position="227"/>
    </location>
</feature>
<dbReference type="AlphaFoldDB" id="A0AAV0LMU1"/>
<dbReference type="PANTHER" id="PTHR33828">
    <property type="entry name" value="OS05G0596200 PROTEIN"/>
    <property type="match status" value="1"/>
</dbReference>
<name>A0AAV0LMU1_9ROSI</name>
<feature type="compositionally biased region" description="Basic and acidic residues" evidence="1">
    <location>
        <begin position="73"/>
        <end position="87"/>
    </location>
</feature>
<dbReference type="PANTHER" id="PTHR33828:SF2">
    <property type="entry name" value="NUCLEOLIN"/>
    <property type="match status" value="1"/>
</dbReference>
<evidence type="ECO:0000313" key="2">
    <source>
        <dbReference type="EMBL" id="CAI0435242.1"/>
    </source>
</evidence>
<comment type="caution">
    <text evidence="2">The sequence shown here is derived from an EMBL/GenBank/DDBJ whole genome shotgun (WGS) entry which is preliminary data.</text>
</comment>
<feature type="compositionally biased region" description="Basic and acidic residues" evidence="1">
    <location>
        <begin position="107"/>
        <end position="123"/>
    </location>
</feature>
<dbReference type="Proteomes" id="UP001154282">
    <property type="component" value="Unassembled WGS sequence"/>
</dbReference>
<feature type="compositionally biased region" description="Acidic residues" evidence="1">
    <location>
        <begin position="53"/>
        <end position="64"/>
    </location>
</feature>
<evidence type="ECO:0000313" key="3">
    <source>
        <dbReference type="Proteomes" id="UP001154282"/>
    </source>
</evidence>
<gene>
    <name evidence="2" type="ORF">LITE_LOCUS24619</name>
</gene>
<proteinExistence type="predicted"/>
<organism evidence="2 3">
    <name type="scientific">Linum tenue</name>
    <dbReference type="NCBI Taxonomy" id="586396"/>
    <lineage>
        <taxon>Eukaryota</taxon>
        <taxon>Viridiplantae</taxon>
        <taxon>Streptophyta</taxon>
        <taxon>Embryophyta</taxon>
        <taxon>Tracheophyta</taxon>
        <taxon>Spermatophyta</taxon>
        <taxon>Magnoliopsida</taxon>
        <taxon>eudicotyledons</taxon>
        <taxon>Gunneridae</taxon>
        <taxon>Pentapetalae</taxon>
        <taxon>rosids</taxon>
        <taxon>fabids</taxon>
        <taxon>Malpighiales</taxon>
        <taxon>Linaceae</taxon>
        <taxon>Linum</taxon>
    </lineage>
</organism>
<dbReference type="EMBL" id="CAMGYJ010000006">
    <property type="protein sequence ID" value="CAI0435242.1"/>
    <property type="molecule type" value="Genomic_DNA"/>
</dbReference>
<reference evidence="2" key="1">
    <citation type="submission" date="2022-08" db="EMBL/GenBank/DDBJ databases">
        <authorList>
            <person name="Gutierrez-Valencia J."/>
        </authorList>
    </citation>
    <scope>NUCLEOTIDE SEQUENCE</scope>
</reference>
<accession>A0AAV0LMU1</accession>